<proteinExistence type="predicted"/>
<feature type="non-terminal residue" evidence="1">
    <location>
        <position position="565"/>
    </location>
</feature>
<gene>
    <name evidence="1" type="ORF">C8Q71DRAFT_770679</name>
</gene>
<dbReference type="GeneID" id="72005059"/>
<name>A0ABQ8KA57_9APHY</name>
<reference evidence="1 2" key="1">
    <citation type="journal article" date="2021" name="Environ. Microbiol.">
        <title>Gene family expansions and transcriptome signatures uncover fungal adaptations to wood decay.</title>
        <authorList>
            <person name="Hage H."/>
            <person name="Miyauchi S."/>
            <person name="Viragh M."/>
            <person name="Drula E."/>
            <person name="Min B."/>
            <person name="Chaduli D."/>
            <person name="Navarro D."/>
            <person name="Favel A."/>
            <person name="Norest M."/>
            <person name="Lesage-Meessen L."/>
            <person name="Balint B."/>
            <person name="Merenyi Z."/>
            <person name="de Eugenio L."/>
            <person name="Morin E."/>
            <person name="Martinez A.T."/>
            <person name="Baldrian P."/>
            <person name="Stursova M."/>
            <person name="Martinez M.J."/>
            <person name="Novotny C."/>
            <person name="Magnuson J.K."/>
            <person name="Spatafora J.W."/>
            <person name="Maurice S."/>
            <person name="Pangilinan J."/>
            <person name="Andreopoulos W."/>
            <person name="LaButti K."/>
            <person name="Hundley H."/>
            <person name="Na H."/>
            <person name="Kuo A."/>
            <person name="Barry K."/>
            <person name="Lipzen A."/>
            <person name="Henrissat B."/>
            <person name="Riley R."/>
            <person name="Ahrendt S."/>
            <person name="Nagy L.G."/>
            <person name="Grigoriev I.V."/>
            <person name="Martin F."/>
            <person name="Rosso M.N."/>
        </authorList>
    </citation>
    <scope>NUCLEOTIDE SEQUENCE [LARGE SCALE GENOMIC DNA]</scope>
    <source>
        <strain evidence="1 2">CIRM-BRFM 1785</strain>
    </source>
</reference>
<dbReference type="Gene3D" id="3.80.10.10">
    <property type="entry name" value="Ribonuclease Inhibitor"/>
    <property type="match status" value="1"/>
</dbReference>
<protein>
    <submittedName>
        <fullName evidence="1">Uncharacterized protein</fullName>
    </submittedName>
</protein>
<dbReference type="RefSeq" id="XP_047776695.1">
    <property type="nucleotide sequence ID" value="XM_047924327.1"/>
</dbReference>
<dbReference type="SUPFAM" id="SSF52047">
    <property type="entry name" value="RNI-like"/>
    <property type="match status" value="1"/>
</dbReference>
<dbReference type="Proteomes" id="UP000814176">
    <property type="component" value="Unassembled WGS sequence"/>
</dbReference>
<dbReference type="InterPro" id="IPR032675">
    <property type="entry name" value="LRR_dom_sf"/>
</dbReference>
<evidence type="ECO:0000313" key="2">
    <source>
        <dbReference type="Proteomes" id="UP000814176"/>
    </source>
</evidence>
<keyword evidence="2" id="KW-1185">Reference proteome</keyword>
<organism evidence="1 2">
    <name type="scientific">Rhodofomes roseus</name>
    <dbReference type="NCBI Taxonomy" id="34475"/>
    <lineage>
        <taxon>Eukaryota</taxon>
        <taxon>Fungi</taxon>
        <taxon>Dikarya</taxon>
        <taxon>Basidiomycota</taxon>
        <taxon>Agaricomycotina</taxon>
        <taxon>Agaricomycetes</taxon>
        <taxon>Polyporales</taxon>
        <taxon>Rhodofomes</taxon>
    </lineage>
</organism>
<accession>A0ABQ8KA57</accession>
<evidence type="ECO:0000313" key="1">
    <source>
        <dbReference type="EMBL" id="KAH9834039.1"/>
    </source>
</evidence>
<dbReference type="EMBL" id="JADCUA010000016">
    <property type="protein sequence ID" value="KAH9834039.1"/>
    <property type="molecule type" value="Genomic_DNA"/>
</dbReference>
<comment type="caution">
    <text evidence="1">The sequence shown here is derived from an EMBL/GenBank/DDBJ whole genome shotgun (WGS) entry which is preliminary data.</text>
</comment>
<sequence length="565" mass="63699">MAQLGDVYGRMVRPSQYHHDGGDLRSHWKSNNPRLRRSNIQLAGLCFRPFERATEATKPVPLRAATCRVFSEPALDIIWSDQNGLGHLVECLPSDLWTISDDTTPGTLTLRRPPRTITQQDWVRFDTYARRVRKLSFGPPKSSLRSRTMSADVFHWLSSSRPSHQLLPNLRRLYWSDDMRPGCYDYFHMFLGPRLCTLRLSEPPPQFTTSHRAILSALDRLPQIAPGIEVLSVWENQCEGLDPRPIPGHVCTLWRRLWSLRLGLSLTMTYDAFAGLSALPMLAEAALSLAGPFDANCSTRNYTFPAMQTLDLTSETMADIRAVLSSCHFPGLRRMSLTSQSGPKADLLNRVLEAIHERIPHASLVYLKLHAGNTMDVGEIVNAASLRSLYDFHHLVYFDFVMGIRIALTDDDIKEMAMSWPRIKHLALCSNASKDAVQQTWTIDPRPWTTKPTLEGLVDLARYCPSLELLALDADTSGAEAYLEVHPGGGHCCPTLRVIRLVSPPLSTIKQIAAFLCAVFPSVWFLNDTDCTEVGDTWQRVLRAVDVLRGTVYEDEDEEDEEDEE</sequence>